<keyword evidence="13" id="KW-1185">Reference proteome</keyword>
<evidence type="ECO:0000259" key="11">
    <source>
        <dbReference type="SMART" id="SM00014"/>
    </source>
</evidence>
<feature type="transmembrane region" description="Helical" evidence="10">
    <location>
        <begin position="161"/>
        <end position="181"/>
    </location>
</feature>
<keyword evidence="3" id="KW-1003">Cell membrane</keyword>
<dbReference type="InterPro" id="IPR036938">
    <property type="entry name" value="PAP2/HPO_sf"/>
</dbReference>
<evidence type="ECO:0000256" key="2">
    <source>
        <dbReference type="ARBA" id="ARBA00012374"/>
    </source>
</evidence>
<feature type="transmembrane region" description="Helical" evidence="10">
    <location>
        <begin position="45"/>
        <end position="61"/>
    </location>
</feature>
<protein>
    <recommendedName>
        <fullName evidence="2">undecaprenyl-diphosphate phosphatase</fullName>
        <ecNumber evidence="2">3.6.1.27</ecNumber>
    </recommendedName>
    <alternativeName>
        <fullName evidence="8">Undecaprenyl pyrophosphate phosphatase</fullName>
    </alternativeName>
</protein>
<dbReference type="AlphaFoldDB" id="A0A1G6C9P9"/>
<keyword evidence="4 10" id="KW-0812">Transmembrane</keyword>
<feature type="domain" description="Phosphatidic acid phosphatase type 2/haloperoxidase" evidence="11">
    <location>
        <begin position="64"/>
        <end position="175"/>
    </location>
</feature>
<dbReference type="RefSeq" id="WP_092592667.1">
    <property type="nucleotide sequence ID" value="NZ_FMXN01000005.1"/>
</dbReference>
<evidence type="ECO:0000256" key="4">
    <source>
        <dbReference type="ARBA" id="ARBA00022692"/>
    </source>
</evidence>
<accession>A0A1G6C9P9</accession>
<evidence type="ECO:0000313" key="12">
    <source>
        <dbReference type="EMBL" id="SDB29605.1"/>
    </source>
</evidence>
<proteinExistence type="predicted"/>
<dbReference type="CDD" id="cd01610">
    <property type="entry name" value="PAP2_like"/>
    <property type="match status" value="1"/>
</dbReference>
<dbReference type="Proteomes" id="UP000199626">
    <property type="component" value="Unassembled WGS sequence"/>
</dbReference>
<sequence length="182" mass="20696">MTTLMMRWLERFNRFDQRSFHWLNERFEACCRHQLIRWISRSGDGYCYAIIALLVGLLQGVKSTPIITALVIGFMIEIPLFMVLKRSLKRQRPYHKHPDFKAVILAHDQFSFPSGHTTAAFLFAGIMSTFFPGWFWVLYGWAGAIGLSRVLLGVHYPGDVVAGALLGYGISAYVMMVMDAVG</sequence>
<dbReference type="Pfam" id="PF01569">
    <property type="entry name" value="PAP2"/>
    <property type="match status" value="1"/>
</dbReference>
<evidence type="ECO:0000256" key="7">
    <source>
        <dbReference type="ARBA" id="ARBA00023136"/>
    </source>
</evidence>
<keyword evidence="5" id="KW-0378">Hydrolase</keyword>
<dbReference type="PANTHER" id="PTHR14969:SF62">
    <property type="entry name" value="DECAPRENYLPHOSPHORYL-5-PHOSPHORIBOSE PHOSPHATASE RV3807C-RELATED"/>
    <property type="match status" value="1"/>
</dbReference>
<gene>
    <name evidence="12" type="ORF">SAMN02927930_01150</name>
</gene>
<dbReference type="InterPro" id="IPR000326">
    <property type="entry name" value="PAP2/HPO"/>
</dbReference>
<dbReference type="SMART" id="SM00014">
    <property type="entry name" value="acidPPc"/>
    <property type="match status" value="1"/>
</dbReference>
<feature type="transmembrane region" description="Helical" evidence="10">
    <location>
        <begin position="119"/>
        <end position="141"/>
    </location>
</feature>
<evidence type="ECO:0000256" key="1">
    <source>
        <dbReference type="ARBA" id="ARBA00004651"/>
    </source>
</evidence>
<dbReference type="GO" id="GO:0005886">
    <property type="term" value="C:plasma membrane"/>
    <property type="evidence" value="ECO:0007669"/>
    <property type="project" value="UniProtKB-SubCell"/>
</dbReference>
<dbReference type="STRING" id="1159017.SAMN02927930_01150"/>
<comment type="subcellular location">
    <subcellularLocation>
        <location evidence="1">Cell membrane</location>
        <topology evidence="1">Multi-pass membrane protein</topology>
    </subcellularLocation>
</comment>
<dbReference type="Gene3D" id="1.20.144.10">
    <property type="entry name" value="Phosphatidic acid phosphatase type 2/haloperoxidase"/>
    <property type="match status" value="1"/>
</dbReference>
<evidence type="ECO:0000256" key="8">
    <source>
        <dbReference type="ARBA" id="ARBA00032707"/>
    </source>
</evidence>
<name>A0A1G6C9P9_9GAMM</name>
<organism evidence="12 13">
    <name type="scientific">Pseudidiomarina indica</name>
    <dbReference type="NCBI Taxonomy" id="1159017"/>
    <lineage>
        <taxon>Bacteria</taxon>
        <taxon>Pseudomonadati</taxon>
        <taxon>Pseudomonadota</taxon>
        <taxon>Gammaproteobacteria</taxon>
        <taxon>Alteromonadales</taxon>
        <taxon>Idiomarinaceae</taxon>
        <taxon>Pseudidiomarina</taxon>
    </lineage>
</organism>
<dbReference type="SUPFAM" id="SSF48317">
    <property type="entry name" value="Acid phosphatase/Vanadium-dependent haloperoxidase"/>
    <property type="match status" value="1"/>
</dbReference>
<feature type="transmembrane region" description="Helical" evidence="10">
    <location>
        <begin position="67"/>
        <end position="84"/>
    </location>
</feature>
<keyword evidence="6 10" id="KW-1133">Transmembrane helix</keyword>
<evidence type="ECO:0000313" key="13">
    <source>
        <dbReference type="Proteomes" id="UP000199626"/>
    </source>
</evidence>
<comment type="catalytic activity">
    <reaction evidence="9">
        <text>di-trans,octa-cis-undecaprenyl diphosphate + H2O = di-trans,octa-cis-undecaprenyl phosphate + phosphate + H(+)</text>
        <dbReference type="Rhea" id="RHEA:28094"/>
        <dbReference type="ChEBI" id="CHEBI:15377"/>
        <dbReference type="ChEBI" id="CHEBI:15378"/>
        <dbReference type="ChEBI" id="CHEBI:43474"/>
        <dbReference type="ChEBI" id="CHEBI:58405"/>
        <dbReference type="ChEBI" id="CHEBI:60392"/>
        <dbReference type="EC" id="3.6.1.27"/>
    </reaction>
</comment>
<dbReference type="PANTHER" id="PTHR14969">
    <property type="entry name" value="SPHINGOSINE-1-PHOSPHATE PHOSPHOHYDROLASE"/>
    <property type="match status" value="1"/>
</dbReference>
<dbReference type="OrthoDB" id="9780507at2"/>
<evidence type="ECO:0000256" key="9">
    <source>
        <dbReference type="ARBA" id="ARBA00047594"/>
    </source>
</evidence>
<keyword evidence="7 10" id="KW-0472">Membrane</keyword>
<evidence type="ECO:0000256" key="5">
    <source>
        <dbReference type="ARBA" id="ARBA00022801"/>
    </source>
</evidence>
<dbReference type="EC" id="3.6.1.27" evidence="2"/>
<dbReference type="EMBL" id="FMXN01000005">
    <property type="protein sequence ID" value="SDB29605.1"/>
    <property type="molecule type" value="Genomic_DNA"/>
</dbReference>
<evidence type="ECO:0000256" key="6">
    <source>
        <dbReference type="ARBA" id="ARBA00022989"/>
    </source>
</evidence>
<evidence type="ECO:0000256" key="10">
    <source>
        <dbReference type="SAM" id="Phobius"/>
    </source>
</evidence>
<dbReference type="GO" id="GO:0050380">
    <property type="term" value="F:undecaprenyl-diphosphatase activity"/>
    <property type="evidence" value="ECO:0007669"/>
    <property type="project" value="UniProtKB-EC"/>
</dbReference>
<reference evidence="13" key="1">
    <citation type="submission" date="2016-10" db="EMBL/GenBank/DDBJ databases">
        <authorList>
            <person name="Varghese N."/>
            <person name="Submissions S."/>
        </authorList>
    </citation>
    <scope>NUCLEOTIDE SEQUENCE [LARGE SCALE GENOMIC DNA]</scope>
    <source>
        <strain evidence="13">CGMCC 1.10824</strain>
    </source>
</reference>
<evidence type="ECO:0000256" key="3">
    <source>
        <dbReference type="ARBA" id="ARBA00022475"/>
    </source>
</evidence>